<accession>A0ABT5Y1M9</accession>
<evidence type="ECO:0000259" key="2">
    <source>
        <dbReference type="Pfam" id="PF01337"/>
    </source>
</evidence>
<dbReference type="RefSeq" id="WP_275616498.1">
    <property type="nucleotide sequence ID" value="NZ_JARFVB010000010.1"/>
</dbReference>
<evidence type="ECO:0000256" key="1">
    <source>
        <dbReference type="ARBA" id="ARBA00006845"/>
    </source>
</evidence>
<organism evidence="3 4">
    <name type="scientific">Flagellimonas yonaguniensis</name>
    <dbReference type="NCBI Taxonomy" id="3031325"/>
    <lineage>
        <taxon>Bacteria</taxon>
        <taxon>Pseudomonadati</taxon>
        <taxon>Bacteroidota</taxon>
        <taxon>Flavobacteriia</taxon>
        <taxon>Flavobacteriales</taxon>
        <taxon>Flavobacteriaceae</taxon>
        <taxon>Flagellimonas</taxon>
    </lineage>
</organism>
<sequence>MNGSEIKSVEDFHTQIKELLELPDYYGKNLDALWDCMSGWVNMPLKLIWIDYKITKNNIGGFADRALKLFDDAQKEIKGFSFECK</sequence>
<protein>
    <submittedName>
        <fullName evidence="3">Barstar family protein</fullName>
    </submittedName>
</protein>
<dbReference type="Proteomes" id="UP001221366">
    <property type="component" value="Unassembled WGS sequence"/>
</dbReference>
<reference evidence="3 4" key="1">
    <citation type="submission" date="2023-03" db="EMBL/GenBank/DDBJ databases">
        <title>Muricauda XX sp. nov. and Muricauda XXX sp. nov., two novel species isolated from Okinawa Trough.</title>
        <authorList>
            <person name="Cao W."/>
            <person name="Deng X."/>
        </authorList>
    </citation>
    <scope>NUCLEOTIDE SEQUENCE [LARGE SCALE GENOMIC DNA]</scope>
    <source>
        <strain evidence="3 4">334s03</strain>
    </source>
</reference>
<dbReference type="Pfam" id="PF01337">
    <property type="entry name" value="Barstar"/>
    <property type="match status" value="1"/>
</dbReference>
<feature type="domain" description="Barstar (barnase inhibitor)" evidence="2">
    <location>
        <begin position="2"/>
        <end position="82"/>
    </location>
</feature>
<proteinExistence type="inferred from homology"/>
<dbReference type="SUPFAM" id="SSF52038">
    <property type="entry name" value="Barstar-related"/>
    <property type="match status" value="1"/>
</dbReference>
<dbReference type="EMBL" id="JARFVB010000010">
    <property type="protein sequence ID" value="MDF0717348.1"/>
    <property type="molecule type" value="Genomic_DNA"/>
</dbReference>
<name>A0ABT5Y1M9_9FLAO</name>
<comment type="caution">
    <text evidence="3">The sequence shown here is derived from an EMBL/GenBank/DDBJ whole genome shotgun (WGS) entry which is preliminary data.</text>
</comment>
<dbReference type="Gene3D" id="3.30.370.10">
    <property type="entry name" value="Barstar-like"/>
    <property type="match status" value="1"/>
</dbReference>
<gene>
    <name evidence="3" type="ORF">PY092_14385</name>
</gene>
<dbReference type="InterPro" id="IPR000468">
    <property type="entry name" value="Barstar"/>
</dbReference>
<comment type="similarity">
    <text evidence="1">Belongs to the barstar family.</text>
</comment>
<dbReference type="CDD" id="cd05142">
    <property type="entry name" value="Barstar"/>
    <property type="match status" value="1"/>
</dbReference>
<evidence type="ECO:0000313" key="4">
    <source>
        <dbReference type="Proteomes" id="UP001221366"/>
    </source>
</evidence>
<dbReference type="InterPro" id="IPR035905">
    <property type="entry name" value="Barstar-like_sf"/>
</dbReference>
<evidence type="ECO:0000313" key="3">
    <source>
        <dbReference type="EMBL" id="MDF0717348.1"/>
    </source>
</evidence>
<keyword evidence="4" id="KW-1185">Reference proteome</keyword>